<gene>
    <name evidence="1" type="ORF">RSSM_05603</name>
</gene>
<dbReference type="EMBL" id="ANOH01000395">
    <property type="protein sequence ID" value="EMI52975.1"/>
    <property type="molecule type" value="Genomic_DNA"/>
</dbReference>
<evidence type="ECO:0000313" key="1">
    <source>
        <dbReference type="EMBL" id="EMI52975.1"/>
    </source>
</evidence>
<evidence type="ECO:0000313" key="2">
    <source>
        <dbReference type="Proteomes" id="UP000011885"/>
    </source>
</evidence>
<comment type="caution">
    <text evidence="1">The sequence shown here is derived from an EMBL/GenBank/DDBJ whole genome shotgun (WGS) entry which is preliminary data.</text>
</comment>
<dbReference type="Proteomes" id="UP000011885">
    <property type="component" value="Unassembled WGS sequence"/>
</dbReference>
<name>M5TUY0_9BACT</name>
<organism evidence="1 2">
    <name type="scientific">Rhodopirellula sallentina SM41</name>
    <dbReference type="NCBI Taxonomy" id="1263870"/>
    <lineage>
        <taxon>Bacteria</taxon>
        <taxon>Pseudomonadati</taxon>
        <taxon>Planctomycetota</taxon>
        <taxon>Planctomycetia</taxon>
        <taxon>Pirellulales</taxon>
        <taxon>Pirellulaceae</taxon>
        <taxon>Rhodopirellula</taxon>
    </lineage>
</organism>
<dbReference type="RefSeq" id="WP_008686621.1">
    <property type="nucleotide sequence ID" value="NZ_ANOH01000395.1"/>
</dbReference>
<keyword evidence="2" id="KW-1185">Reference proteome</keyword>
<reference evidence="1 2" key="1">
    <citation type="journal article" date="2013" name="Mar. Genomics">
        <title>Expression of sulfatases in Rhodopirellula baltica and the diversity of sulfatases in the genus Rhodopirellula.</title>
        <authorList>
            <person name="Wegner C.E."/>
            <person name="Richter-Heitmann T."/>
            <person name="Klindworth A."/>
            <person name="Klockow C."/>
            <person name="Richter M."/>
            <person name="Achstetter T."/>
            <person name="Glockner F.O."/>
            <person name="Harder J."/>
        </authorList>
    </citation>
    <scope>NUCLEOTIDE SEQUENCE [LARGE SCALE GENOMIC DNA]</scope>
    <source>
        <strain evidence="1 2">SM41</strain>
    </source>
</reference>
<protein>
    <submittedName>
        <fullName evidence="1">Uncharacterized protein</fullName>
    </submittedName>
</protein>
<dbReference type="PATRIC" id="fig|1263870.3.peg.5933"/>
<dbReference type="AlphaFoldDB" id="M5TUY0"/>
<dbReference type="OrthoDB" id="281497at2"/>
<sequence length="144" mass="16251">MTHPFLESTDDESPAIELTWWWVGPTDTTLYHDLVRWIASDRSPRRAKSTWEIIHSEGPIPSLPRSSGKQPGVVIWVIPETGIADLIKRIGEVRSTRPGYHHLTAGLASPNEQRFLTEVGTRGHVQHSKDWPKIANIVTPHPNK</sequence>
<proteinExistence type="predicted"/>
<accession>M5TUY0</accession>